<evidence type="ECO:0000256" key="6">
    <source>
        <dbReference type="ARBA" id="ARBA00036735"/>
    </source>
</evidence>
<organism evidence="13 14">
    <name type="scientific">Marasmius tenuissimus</name>
    <dbReference type="NCBI Taxonomy" id="585030"/>
    <lineage>
        <taxon>Eukaryota</taxon>
        <taxon>Fungi</taxon>
        <taxon>Dikarya</taxon>
        <taxon>Basidiomycota</taxon>
        <taxon>Agaricomycotina</taxon>
        <taxon>Agaricomycetes</taxon>
        <taxon>Agaricomycetidae</taxon>
        <taxon>Agaricales</taxon>
        <taxon>Marasmiineae</taxon>
        <taxon>Marasmiaceae</taxon>
        <taxon>Marasmius</taxon>
    </lineage>
</organism>
<evidence type="ECO:0000256" key="2">
    <source>
        <dbReference type="ARBA" id="ARBA00005851"/>
    </source>
</evidence>
<keyword evidence="4" id="KW-0964">Secreted</keyword>
<accession>A0ABR3A988</accession>
<evidence type="ECO:0000313" key="13">
    <source>
        <dbReference type="EMBL" id="KAL0070532.1"/>
    </source>
</evidence>
<evidence type="ECO:0000256" key="12">
    <source>
        <dbReference type="ARBA" id="ARBA00042730"/>
    </source>
</evidence>
<evidence type="ECO:0000256" key="8">
    <source>
        <dbReference type="ARBA" id="ARBA00038932"/>
    </source>
</evidence>
<evidence type="ECO:0000256" key="1">
    <source>
        <dbReference type="ARBA" id="ARBA00004613"/>
    </source>
</evidence>
<gene>
    <name evidence="13" type="ORF">AAF712_002366</name>
</gene>
<dbReference type="EC" id="5.3.3.12" evidence="8"/>
<dbReference type="EMBL" id="JBBXMP010000006">
    <property type="protein sequence ID" value="KAL0070532.1"/>
    <property type="molecule type" value="Genomic_DNA"/>
</dbReference>
<dbReference type="Pfam" id="PF01187">
    <property type="entry name" value="MIF"/>
    <property type="match status" value="1"/>
</dbReference>
<dbReference type="InterPro" id="IPR014347">
    <property type="entry name" value="Tautomerase/MIF_sf"/>
</dbReference>
<evidence type="ECO:0000256" key="3">
    <source>
        <dbReference type="ARBA" id="ARBA00022514"/>
    </source>
</evidence>
<dbReference type="PANTHER" id="PTHR11954:SF6">
    <property type="entry name" value="MACROPHAGE MIGRATION INHIBITORY FACTOR"/>
    <property type="match status" value="1"/>
</dbReference>
<dbReference type="InterPro" id="IPR001398">
    <property type="entry name" value="Macrophage_inhib_fac"/>
</dbReference>
<dbReference type="Gene3D" id="3.30.429.10">
    <property type="entry name" value="Macrophage Migration Inhibitory Factor"/>
    <property type="match status" value="1"/>
</dbReference>
<comment type="caution">
    <text evidence="13">The sequence shown here is derived from an EMBL/GenBank/DDBJ whole genome shotgun (WGS) entry which is preliminary data.</text>
</comment>
<comment type="catalytic activity">
    <reaction evidence="6">
        <text>3-phenylpyruvate = enol-phenylpyruvate</text>
        <dbReference type="Rhea" id="RHEA:17097"/>
        <dbReference type="ChEBI" id="CHEBI:16815"/>
        <dbReference type="ChEBI" id="CHEBI:18005"/>
        <dbReference type="EC" id="5.3.2.1"/>
    </reaction>
</comment>
<dbReference type="PANTHER" id="PTHR11954">
    <property type="entry name" value="D-DOPACHROME DECARBOXYLASE"/>
    <property type="match status" value="1"/>
</dbReference>
<comment type="subcellular location">
    <subcellularLocation>
        <location evidence="1">Secreted</location>
    </subcellularLocation>
</comment>
<evidence type="ECO:0000256" key="10">
    <source>
        <dbReference type="ARBA" id="ARBA00041631"/>
    </source>
</evidence>
<evidence type="ECO:0000256" key="11">
    <source>
        <dbReference type="ARBA" id="ARBA00041912"/>
    </source>
</evidence>
<dbReference type="SUPFAM" id="SSF55331">
    <property type="entry name" value="Tautomerase/MIF"/>
    <property type="match status" value="1"/>
</dbReference>
<evidence type="ECO:0000256" key="9">
    <source>
        <dbReference type="ARBA" id="ARBA00039086"/>
    </source>
</evidence>
<proteinExistence type="inferred from homology"/>
<evidence type="ECO:0000313" key="14">
    <source>
        <dbReference type="Proteomes" id="UP001437256"/>
    </source>
</evidence>
<dbReference type="EC" id="5.3.2.1" evidence="9"/>
<sequence length="121" mass="13495">MPTIDLKTNVKIDDVPAYILKLSKLSAEILSKPESYINVILSQDVPMSFNGTLDPAFQCTVISLGNINPESNLKYSEAFSKFFEETLKIPNDRGYITFIDPGRTYLGYKGTTFAEIFGGKK</sequence>
<evidence type="ECO:0000256" key="4">
    <source>
        <dbReference type="ARBA" id="ARBA00022525"/>
    </source>
</evidence>
<keyword evidence="14" id="KW-1185">Reference proteome</keyword>
<reference evidence="13 14" key="1">
    <citation type="submission" date="2024-05" db="EMBL/GenBank/DDBJ databases">
        <title>A draft genome resource for the thread blight pathogen Marasmius tenuissimus strain MS-2.</title>
        <authorList>
            <person name="Yulfo-Soto G.E."/>
            <person name="Baruah I.K."/>
            <person name="Amoako-Attah I."/>
            <person name="Bukari Y."/>
            <person name="Meinhardt L.W."/>
            <person name="Bailey B.A."/>
            <person name="Cohen S.P."/>
        </authorList>
    </citation>
    <scope>NUCLEOTIDE SEQUENCE [LARGE SCALE GENOMIC DNA]</scope>
    <source>
        <strain evidence="13 14">MS-2</strain>
    </source>
</reference>
<comment type="similarity">
    <text evidence="2">Belongs to the MIF family.</text>
</comment>
<name>A0ABR3A988_9AGAR</name>
<evidence type="ECO:0000256" key="5">
    <source>
        <dbReference type="ARBA" id="ARBA00023235"/>
    </source>
</evidence>
<keyword evidence="3" id="KW-0202">Cytokine</keyword>
<comment type="catalytic activity">
    <reaction evidence="7">
        <text>L-dopachrome = 5,6-dihydroxyindole-2-carboxylate</text>
        <dbReference type="Rhea" id="RHEA:13041"/>
        <dbReference type="ChEBI" id="CHEBI:16875"/>
        <dbReference type="ChEBI" id="CHEBI:57509"/>
        <dbReference type="EC" id="5.3.3.12"/>
    </reaction>
</comment>
<keyword evidence="5" id="KW-0413">Isomerase</keyword>
<protein>
    <recommendedName>
        <fullName evidence="12">L-dopachrome isomerase</fullName>
        <ecNumber evidence="9">5.3.2.1</ecNumber>
        <ecNumber evidence="8">5.3.3.12</ecNumber>
    </recommendedName>
    <alternativeName>
        <fullName evidence="10">L-dopachrome tautomerase</fullName>
    </alternativeName>
    <alternativeName>
        <fullName evidence="11">Phenylpyruvate tautomerase</fullName>
    </alternativeName>
</protein>
<dbReference type="Proteomes" id="UP001437256">
    <property type="component" value="Unassembled WGS sequence"/>
</dbReference>
<evidence type="ECO:0000256" key="7">
    <source>
        <dbReference type="ARBA" id="ARBA00036823"/>
    </source>
</evidence>